<protein>
    <submittedName>
        <fullName evidence="1">Uncharacterized protein</fullName>
    </submittedName>
</protein>
<sequence>MGKGSAFGTFRLILPVNTKGGAGIHSGPERQKQLAGGTAPVIHYSWQAQGLSLSCDALTMACAHGRSQGTEEEVCDGHGMDPTWAAPITGCVPSTSVKPGSQEGLYLEKQPAMGEWHLRTPPSCLS</sequence>
<organism evidence="1 2">
    <name type="scientific">Neotoma lepida</name>
    <name type="common">Desert woodrat</name>
    <dbReference type="NCBI Taxonomy" id="56216"/>
    <lineage>
        <taxon>Eukaryota</taxon>
        <taxon>Metazoa</taxon>
        <taxon>Chordata</taxon>
        <taxon>Craniata</taxon>
        <taxon>Vertebrata</taxon>
        <taxon>Euteleostomi</taxon>
        <taxon>Mammalia</taxon>
        <taxon>Eutheria</taxon>
        <taxon>Euarchontoglires</taxon>
        <taxon>Glires</taxon>
        <taxon>Rodentia</taxon>
        <taxon>Myomorpha</taxon>
        <taxon>Muroidea</taxon>
        <taxon>Cricetidae</taxon>
        <taxon>Neotominae</taxon>
        <taxon>Neotoma</taxon>
    </lineage>
</organism>
<evidence type="ECO:0000313" key="1">
    <source>
        <dbReference type="EMBL" id="OBS57991.1"/>
    </source>
</evidence>
<comment type="caution">
    <text evidence="1">The sequence shown here is derived from an EMBL/GenBank/DDBJ whole genome shotgun (WGS) entry which is preliminary data.</text>
</comment>
<dbReference type="Proteomes" id="UP000092124">
    <property type="component" value="Unassembled WGS sequence"/>
</dbReference>
<dbReference type="AlphaFoldDB" id="A0A1A6FVL4"/>
<reference evidence="1 2" key="1">
    <citation type="submission" date="2016-06" db="EMBL/GenBank/DDBJ databases">
        <title>The Draft Genome Sequence and Annotation of the Desert Woodrat Neotoma lepida.</title>
        <authorList>
            <person name="Campbell M."/>
            <person name="Oakeson K.F."/>
            <person name="Yandell M."/>
            <person name="Halpert J.R."/>
            <person name="Dearing D."/>
        </authorList>
    </citation>
    <scope>NUCLEOTIDE SEQUENCE [LARGE SCALE GENOMIC DNA]</scope>
    <source>
        <strain evidence="1">417</strain>
        <tissue evidence="1">Liver</tissue>
    </source>
</reference>
<name>A0A1A6FVL4_NEOLE</name>
<gene>
    <name evidence="1" type="ORF">A6R68_10875</name>
</gene>
<evidence type="ECO:0000313" key="2">
    <source>
        <dbReference type="Proteomes" id="UP000092124"/>
    </source>
</evidence>
<keyword evidence="2" id="KW-1185">Reference proteome</keyword>
<proteinExistence type="predicted"/>
<accession>A0A1A6FVL4</accession>
<dbReference type="EMBL" id="LZPO01116980">
    <property type="protein sequence ID" value="OBS57991.1"/>
    <property type="molecule type" value="Genomic_DNA"/>
</dbReference>